<dbReference type="PANTHER" id="PTHR42734:SF18">
    <property type="entry name" value="VITAMIN B12 IMPORT ATP-BINDING PROTEIN BTUD"/>
    <property type="match status" value="1"/>
</dbReference>
<evidence type="ECO:0000256" key="3">
    <source>
        <dbReference type="ARBA" id="ARBA00022519"/>
    </source>
</evidence>
<keyword evidence="2 8" id="KW-1003">Cell membrane</keyword>
<dbReference type="RefSeq" id="WP_237361663.1">
    <property type="nucleotide sequence ID" value="NZ_CAKLDM010000002.1"/>
</dbReference>
<keyword evidence="5 8" id="KW-0067">ATP-binding</keyword>
<comment type="function">
    <text evidence="8">Part of the ABC transporter complex BtuCDF involved in vitamin B12 import. Responsible for energy coupling to the transport system.</text>
</comment>
<dbReference type="SMART" id="SM00382">
    <property type="entry name" value="AAA"/>
    <property type="match status" value="1"/>
</dbReference>
<organism evidence="10 11">
    <name type="scientific">Vibrio marisflavi CECT 7928</name>
    <dbReference type="NCBI Taxonomy" id="634439"/>
    <lineage>
        <taxon>Bacteria</taxon>
        <taxon>Pseudomonadati</taxon>
        <taxon>Pseudomonadota</taxon>
        <taxon>Gammaproteobacteria</taxon>
        <taxon>Vibrionales</taxon>
        <taxon>Vibrionaceae</taxon>
        <taxon>Vibrio</taxon>
    </lineage>
</organism>
<feature type="domain" description="ABC transporter" evidence="9">
    <location>
        <begin position="2"/>
        <end position="236"/>
    </location>
</feature>
<dbReference type="EMBL" id="CAKLDM010000002">
    <property type="protein sequence ID" value="CAH0539690.1"/>
    <property type="molecule type" value="Genomic_DNA"/>
</dbReference>
<comment type="similarity">
    <text evidence="8">Belongs to the ABC transporter superfamily. Vitamin B12 importer (TC 3.A.1.13.1) family.</text>
</comment>
<evidence type="ECO:0000256" key="6">
    <source>
        <dbReference type="ARBA" id="ARBA00022967"/>
    </source>
</evidence>
<dbReference type="GO" id="GO:0005524">
    <property type="term" value="F:ATP binding"/>
    <property type="evidence" value="ECO:0007669"/>
    <property type="project" value="UniProtKB-KW"/>
</dbReference>
<dbReference type="InterPro" id="IPR027417">
    <property type="entry name" value="P-loop_NTPase"/>
</dbReference>
<keyword evidence="4 8" id="KW-0547">Nucleotide-binding</keyword>
<dbReference type="Proteomes" id="UP000838748">
    <property type="component" value="Unassembled WGS sequence"/>
</dbReference>
<comment type="subunit">
    <text evidence="8">The complex is composed of two ATP-binding proteins (BtuD), two transmembrane proteins (BtuC) and a solute-binding protein (BtuF).</text>
</comment>
<keyword evidence="3" id="KW-0997">Cell inner membrane</keyword>
<sequence length="251" mass="27903">MIRINSLSVGSRLLPLSFECHRGEVLHLIGPNGSGKSTLLSAVAAIEQFTGTVEIDGVDSKNYTLHELASVRAYLCQSERPSFNIPVFRYLVLSIPSSCNPTEAIVNETISYLAREVRIEDKLHRPIHQLSGGEWQRVRLVGICLQIWPTINPNSKLLLLDEPAASLDIGQEKYLYKLIQQVSEQGITVIMANHDLNRSLKHADKVVLLEEGVLVESGLVEEVLQPELISQVFKTKVSLEKVNGANILIFE</sequence>
<keyword evidence="1 8" id="KW-0813">Transport</keyword>
<gene>
    <name evidence="10" type="primary">btuD_4</name>
    <name evidence="8" type="synonym">btuD</name>
    <name evidence="10" type="ORF">VMF7928_02367</name>
</gene>
<dbReference type="PROSITE" id="PS50893">
    <property type="entry name" value="ABC_TRANSPORTER_2"/>
    <property type="match status" value="1"/>
</dbReference>
<protein>
    <recommendedName>
        <fullName evidence="8">Vitamin B12 import ATP-binding protein BtuD</fullName>
        <ecNumber evidence="8">7.6.2.8</ecNumber>
    </recommendedName>
    <alternativeName>
        <fullName evidence="8">Vitamin B12-transporting ATPase</fullName>
    </alternativeName>
</protein>
<evidence type="ECO:0000313" key="10">
    <source>
        <dbReference type="EMBL" id="CAH0539690.1"/>
    </source>
</evidence>
<evidence type="ECO:0000256" key="1">
    <source>
        <dbReference type="ARBA" id="ARBA00022448"/>
    </source>
</evidence>
<keyword evidence="11" id="KW-1185">Reference proteome</keyword>
<dbReference type="SUPFAM" id="SSF52540">
    <property type="entry name" value="P-loop containing nucleoside triphosphate hydrolases"/>
    <property type="match status" value="1"/>
</dbReference>
<evidence type="ECO:0000256" key="4">
    <source>
        <dbReference type="ARBA" id="ARBA00022741"/>
    </source>
</evidence>
<dbReference type="InterPro" id="IPR023693">
    <property type="entry name" value="ABC_transptr_BtuD"/>
</dbReference>
<comment type="subcellular location">
    <subcellularLocation>
        <location evidence="8">Cell membrane</location>
        <topology evidence="8">Peripheral membrane protein</topology>
    </subcellularLocation>
</comment>
<comment type="catalytic activity">
    <reaction evidence="8">
        <text>an R-cob(III)alamin(out) + ATP + H2O = an R-cob(III)alamin(in) + ADP + phosphate + H(+)</text>
        <dbReference type="Rhea" id="RHEA:17873"/>
        <dbReference type="ChEBI" id="CHEBI:15377"/>
        <dbReference type="ChEBI" id="CHEBI:15378"/>
        <dbReference type="ChEBI" id="CHEBI:30616"/>
        <dbReference type="ChEBI" id="CHEBI:43474"/>
        <dbReference type="ChEBI" id="CHEBI:140785"/>
        <dbReference type="ChEBI" id="CHEBI:456216"/>
        <dbReference type="EC" id="7.6.2.8"/>
    </reaction>
</comment>
<dbReference type="PANTHER" id="PTHR42734">
    <property type="entry name" value="METAL TRANSPORT SYSTEM ATP-BINDING PROTEIN TM_0124-RELATED"/>
    <property type="match status" value="1"/>
</dbReference>
<dbReference type="NCBIfam" id="NF002981">
    <property type="entry name" value="PRK03695.1"/>
    <property type="match status" value="1"/>
</dbReference>
<evidence type="ECO:0000256" key="7">
    <source>
        <dbReference type="ARBA" id="ARBA00023136"/>
    </source>
</evidence>
<name>A0ABM9A4H7_9VIBR</name>
<dbReference type="Gene3D" id="3.40.50.300">
    <property type="entry name" value="P-loop containing nucleotide triphosphate hydrolases"/>
    <property type="match status" value="1"/>
</dbReference>
<evidence type="ECO:0000259" key="9">
    <source>
        <dbReference type="PROSITE" id="PS50893"/>
    </source>
</evidence>
<dbReference type="EC" id="7.6.2.8" evidence="8"/>
<comment type="caution">
    <text evidence="10">The sequence shown here is derived from an EMBL/GenBank/DDBJ whole genome shotgun (WGS) entry which is preliminary data.</text>
</comment>
<dbReference type="Pfam" id="PF00005">
    <property type="entry name" value="ABC_tran"/>
    <property type="match status" value="1"/>
</dbReference>
<evidence type="ECO:0000256" key="8">
    <source>
        <dbReference type="HAMAP-Rule" id="MF_01005"/>
    </source>
</evidence>
<dbReference type="InterPro" id="IPR050153">
    <property type="entry name" value="Metal_Ion_Import_ABC"/>
</dbReference>
<proteinExistence type="inferred from homology"/>
<dbReference type="HAMAP" id="MF_01005">
    <property type="entry name" value="BtuD"/>
    <property type="match status" value="1"/>
</dbReference>
<keyword evidence="7 8" id="KW-0472">Membrane</keyword>
<dbReference type="CDD" id="cd03214">
    <property type="entry name" value="ABC_Iron-Siderophores_B12_Hemin"/>
    <property type="match status" value="1"/>
</dbReference>
<evidence type="ECO:0000313" key="11">
    <source>
        <dbReference type="Proteomes" id="UP000838748"/>
    </source>
</evidence>
<feature type="binding site" evidence="8">
    <location>
        <begin position="30"/>
        <end position="37"/>
    </location>
    <ligand>
        <name>ATP</name>
        <dbReference type="ChEBI" id="CHEBI:30616"/>
    </ligand>
</feature>
<reference evidence="10" key="1">
    <citation type="submission" date="2021-11" db="EMBL/GenBank/DDBJ databases">
        <authorList>
            <person name="Rodrigo-Torres L."/>
            <person name="Arahal R. D."/>
            <person name="Lucena T."/>
        </authorList>
    </citation>
    <scope>NUCLEOTIDE SEQUENCE</scope>
    <source>
        <strain evidence="10">CECT 7928</strain>
    </source>
</reference>
<accession>A0ABM9A4H7</accession>
<keyword evidence="6 8" id="KW-1278">Translocase</keyword>
<dbReference type="InterPro" id="IPR003439">
    <property type="entry name" value="ABC_transporter-like_ATP-bd"/>
</dbReference>
<evidence type="ECO:0000256" key="2">
    <source>
        <dbReference type="ARBA" id="ARBA00022475"/>
    </source>
</evidence>
<evidence type="ECO:0000256" key="5">
    <source>
        <dbReference type="ARBA" id="ARBA00022840"/>
    </source>
</evidence>
<dbReference type="InterPro" id="IPR003593">
    <property type="entry name" value="AAA+_ATPase"/>
</dbReference>